<dbReference type="KEGG" id="rlc:K227x_22480"/>
<dbReference type="EMBL" id="CP036525">
    <property type="protein sequence ID" value="QDT03863.1"/>
    <property type="molecule type" value="Genomic_DNA"/>
</dbReference>
<keyword evidence="2" id="KW-0472">Membrane</keyword>
<evidence type="ECO:0000313" key="3">
    <source>
        <dbReference type="EMBL" id="QDT03863.1"/>
    </source>
</evidence>
<evidence type="ECO:0000256" key="1">
    <source>
        <dbReference type="SAM" id="MobiDB-lite"/>
    </source>
</evidence>
<feature type="transmembrane region" description="Helical" evidence="2">
    <location>
        <begin position="59"/>
        <end position="85"/>
    </location>
</feature>
<keyword evidence="2" id="KW-1133">Transmembrane helix</keyword>
<name>A0A517N9Q2_9BACT</name>
<keyword evidence="4" id="KW-1185">Reference proteome</keyword>
<feature type="compositionally biased region" description="Polar residues" evidence="1">
    <location>
        <begin position="1"/>
        <end position="21"/>
    </location>
</feature>
<feature type="transmembrane region" description="Helical" evidence="2">
    <location>
        <begin position="27"/>
        <end position="47"/>
    </location>
</feature>
<dbReference type="Proteomes" id="UP000318538">
    <property type="component" value="Chromosome"/>
</dbReference>
<evidence type="ECO:0000256" key="2">
    <source>
        <dbReference type="SAM" id="Phobius"/>
    </source>
</evidence>
<dbReference type="OrthoDB" id="9844058at2"/>
<keyword evidence="2" id="KW-0812">Transmembrane</keyword>
<dbReference type="AlphaFoldDB" id="A0A517N9Q2"/>
<organism evidence="3 4">
    <name type="scientific">Rubripirellula lacrimiformis</name>
    <dbReference type="NCBI Taxonomy" id="1930273"/>
    <lineage>
        <taxon>Bacteria</taxon>
        <taxon>Pseudomonadati</taxon>
        <taxon>Planctomycetota</taxon>
        <taxon>Planctomycetia</taxon>
        <taxon>Pirellulales</taxon>
        <taxon>Pirellulaceae</taxon>
        <taxon>Rubripirellula</taxon>
    </lineage>
</organism>
<reference evidence="3 4" key="1">
    <citation type="submission" date="2019-02" db="EMBL/GenBank/DDBJ databases">
        <title>Deep-cultivation of Planctomycetes and their phenomic and genomic characterization uncovers novel biology.</title>
        <authorList>
            <person name="Wiegand S."/>
            <person name="Jogler M."/>
            <person name="Boedeker C."/>
            <person name="Pinto D."/>
            <person name="Vollmers J."/>
            <person name="Rivas-Marin E."/>
            <person name="Kohn T."/>
            <person name="Peeters S.H."/>
            <person name="Heuer A."/>
            <person name="Rast P."/>
            <person name="Oberbeckmann S."/>
            <person name="Bunk B."/>
            <person name="Jeske O."/>
            <person name="Meyerdierks A."/>
            <person name="Storesund J.E."/>
            <person name="Kallscheuer N."/>
            <person name="Luecker S."/>
            <person name="Lage O.M."/>
            <person name="Pohl T."/>
            <person name="Merkel B.J."/>
            <person name="Hornburger P."/>
            <person name="Mueller R.-W."/>
            <person name="Bruemmer F."/>
            <person name="Labrenz M."/>
            <person name="Spormann A.M."/>
            <person name="Op den Camp H."/>
            <person name="Overmann J."/>
            <person name="Amann R."/>
            <person name="Jetten M.S.M."/>
            <person name="Mascher T."/>
            <person name="Medema M.H."/>
            <person name="Devos D.P."/>
            <person name="Kaster A.-K."/>
            <person name="Ovreas L."/>
            <person name="Rohde M."/>
            <person name="Galperin M.Y."/>
            <person name="Jogler C."/>
        </authorList>
    </citation>
    <scope>NUCLEOTIDE SEQUENCE [LARGE SCALE GENOMIC DNA]</scope>
    <source>
        <strain evidence="3 4">K22_7</strain>
    </source>
</reference>
<protein>
    <submittedName>
        <fullName evidence="3">Uncharacterized protein</fullName>
    </submittedName>
</protein>
<evidence type="ECO:0000313" key="4">
    <source>
        <dbReference type="Proteomes" id="UP000318538"/>
    </source>
</evidence>
<dbReference type="RefSeq" id="WP_145169456.1">
    <property type="nucleotide sequence ID" value="NZ_CP036525.1"/>
</dbReference>
<gene>
    <name evidence="3" type="ORF">K227x_22480</name>
</gene>
<accession>A0A517N9Q2</accession>
<proteinExistence type="predicted"/>
<sequence length="110" mass="12107">MQNDTVSENLINDSESQTPPSSYARRGALIGCVLGLLAVWRIMSGAIDPTATDHSPIFPAAVMIVCIFAVFVLLAFTLIGLAIGIRIKRTPYLLNDRALHHQEFDKLLRD</sequence>
<feature type="region of interest" description="Disordered" evidence="1">
    <location>
        <begin position="1"/>
        <end position="23"/>
    </location>
</feature>